<dbReference type="InterPro" id="IPR006091">
    <property type="entry name" value="Acyl-CoA_Oxase/DH_mid-dom"/>
</dbReference>
<dbReference type="Proteomes" id="UP000196694">
    <property type="component" value="Unassembled WGS sequence"/>
</dbReference>
<evidence type="ECO:0000259" key="8">
    <source>
        <dbReference type="Pfam" id="PF02770"/>
    </source>
</evidence>
<dbReference type="SUPFAM" id="SSF56645">
    <property type="entry name" value="Acyl-CoA dehydrogenase NM domain-like"/>
    <property type="match status" value="1"/>
</dbReference>
<dbReference type="InterPro" id="IPR009100">
    <property type="entry name" value="AcylCoA_DH/oxidase_NM_dom_sf"/>
</dbReference>
<dbReference type="Pfam" id="PF02770">
    <property type="entry name" value="Acyl-CoA_dh_M"/>
    <property type="match status" value="1"/>
</dbReference>
<dbReference type="FunFam" id="1.20.140.10:FF:000004">
    <property type="entry name" value="Acyl-CoA dehydrogenase FadE25"/>
    <property type="match status" value="1"/>
</dbReference>
<dbReference type="Pfam" id="PF00441">
    <property type="entry name" value="Acyl-CoA_dh_1"/>
    <property type="match status" value="1"/>
</dbReference>
<dbReference type="Gene3D" id="1.10.540.10">
    <property type="entry name" value="Acyl-CoA dehydrogenase/oxidase, N-terminal domain"/>
    <property type="match status" value="1"/>
</dbReference>
<dbReference type="FunFam" id="2.40.110.10:FF:000002">
    <property type="entry name" value="Acyl-CoA dehydrogenase fadE12"/>
    <property type="match status" value="1"/>
</dbReference>
<dbReference type="EMBL" id="NCQP01000007">
    <property type="protein sequence ID" value="OWJ53945.1"/>
    <property type="molecule type" value="Genomic_DNA"/>
</dbReference>
<gene>
    <name evidence="11" type="ORF">Pdsh_08655</name>
    <name evidence="10" type="ORF">Pyrde_0424</name>
</gene>
<evidence type="ECO:0000256" key="2">
    <source>
        <dbReference type="ARBA" id="ARBA00009347"/>
    </source>
</evidence>
<feature type="domain" description="Acyl-CoA dehydrogenase/oxidase C-terminal" evidence="7">
    <location>
        <begin position="241"/>
        <end position="391"/>
    </location>
</feature>
<dbReference type="AlphaFoldDB" id="A0A0P0N1S6"/>
<evidence type="ECO:0000256" key="5">
    <source>
        <dbReference type="ARBA" id="ARBA00023002"/>
    </source>
</evidence>
<feature type="domain" description="Acyl-CoA oxidase/dehydrogenase middle" evidence="8">
    <location>
        <begin position="132"/>
        <end position="229"/>
    </location>
</feature>
<dbReference type="GeneID" id="26098749"/>
<dbReference type="KEGG" id="pdl:Pyrde_0424"/>
<evidence type="ECO:0000259" key="7">
    <source>
        <dbReference type="Pfam" id="PF00441"/>
    </source>
</evidence>
<protein>
    <submittedName>
        <fullName evidence="10">Acyl-CoA dehydrogenase</fullName>
    </submittedName>
</protein>
<keyword evidence="3 6" id="KW-0285">Flavoprotein</keyword>
<dbReference type="Gene3D" id="2.40.110.10">
    <property type="entry name" value="Butyryl-CoA Dehydrogenase, subunit A, domain 2"/>
    <property type="match status" value="1"/>
</dbReference>
<dbReference type="GO" id="GO:0050660">
    <property type="term" value="F:flavin adenine dinucleotide binding"/>
    <property type="evidence" value="ECO:0007669"/>
    <property type="project" value="InterPro"/>
</dbReference>
<keyword evidence="5 6" id="KW-0560">Oxidoreductase</keyword>
<evidence type="ECO:0000313" key="12">
    <source>
        <dbReference type="Proteomes" id="UP000058613"/>
    </source>
</evidence>
<dbReference type="PANTHER" id="PTHR43884">
    <property type="entry name" value="ACYL-COA DEHYDROGENASE"/>
    <property type="match status" value="1"/>
</dbReference>
<keyword evidence="4 6" id="KW-0274">FAD</keyword>
<evidence type="ECO:0000256" key="4">
    <source>
        <dbReference type="ARBA" id="ARBA00022827"/>
    </source>
</evidence>
<dbReference type="Proteomes" id="UP000058613">
    <property type="component" value="Chromosome"/>
</dbReference>
<accession>A0A0P0N1S6</accession>
<dbReference type="PIRSF" id="PIRSF016578">
    <property type="entry name" value="HsaA"/>
    <property type="match status" value="1"/>
</dbReference>
<dbReference type="PATRIC" id="fig|1273541.4.peg.466"/>
<evidence type="ECO:0000259" key="9">
    <source>
        <dbReference type="Pfam" id="PF02771"/>
    </source>
</evidence>
<dbReference type="InterPro" id="IPR036250">
    <property type="entry name" value="AcylCo_DH-like_C"/>
</dbReference>
<dbReference type="FunFam" id="1.10.540.10:FF:000002">
    <property type="entry name" value="Acyl-CoA dehydrogenase FadE19"/>
    <property type="match status" value="1"/>
</dbReference>
<organism evidence="10 12">
    <name type="scientific">Pyrodictium delaneyi</name>
    <dbReference type="NCBI Taxonomy" id="1273541"/>
    <lineage>
        <taxon>Archaea</taxon>
        <taxon>Thermoproteota</taxon>
        <taxon>Thermoprotei</taxon>
        <taxon>Desulfurococcales</taxon>
        <taxon>Pyrodictiaceae</taxon>
        <taxon>Pyrodictium</taxon>
    </lineage>
</organism>
<evidence type="ECO:0000313" key="11">
    <source>
        <dbReference type="EMBL" id="OWJ53945.1"/>
    </source>
</evidence>
<evidence type="ECO:0000256" key="3">
    <source>
        <dbReference type="ARBA" id="ARBA00022630"/>
    </source>
</evidence>
<dbReference type="EMBL" id="CP013011">
    <property type="protein sequence ID" value="ALL00474.1"/>
    <property type="molecule type" value="Genomic_DNA"/>
</dbReference>
<dbReference type="PANTHER" id="PTHR43884:SF12">
    <property type="entry name" value="ISOVALERYL-COA DEHYDROGENASE, MITOCHONDRIAL-RELATED"/>
    <property type="match status" value="1"/>
</dbReference>
<name>A0A0P0N1S6_9CREN</name>
<keyword evidence="13" id="KW-1185">Reference proteome</keyword>
<reference evidence="10 12" key="1">
    <citation type="submission" date="2015-10" db="EMBL/GenBank/DDBJ databases">
        <title>Complete genome sequence of hyperthermophilic archaeon Pyrodictium delaneyi Su06.</title>
        <authorList>
            <person name="Jung J.-H."/>
            <person name="Lin J."/>
            <person name="Holden J.F."/>
            <person name="Park C.-S."/>
        </authorList>
    </citation>
    <scope>NUCLEOTIDE SEQUENCE [LARGE SCALE GENOMIC DNA]</scope>
    <source>
        <strain evidence="10 12">Su06</strain>
    </source>
</reference>
<evidence type="ECO:0000256" key="6">
    <source>
        <dbReference type="RuleBase" id="RU362125"/>
    </source>
</evidence>
<sequence>MVLPFQSLEDFRVELTEEHELFRKAVRSFVEEHLEPRAMEIEKTDRIPDELFEEARKLGLFGVGIPEEYGGQGGGHLMEAILMEELSRVSPAFGTAVAVRALFTTPILLFGTEEQKKQYVTPVARGEKFAAHANTEPCCGSDVAGMQTRAKKVNGHYVITGRKIFITGADKADYFVVSARTSPPKEDKRWWGITVFIVERDTPGLKVGQRFNVTGLRGERPHEVILDEVKVPEENVVGPVDQGFKVIVSTYDHTRVGIAAQAVGIAQGAFEKALNYALQRQAFGRPIISFEGIAFKLADMLMQLEAARLLAYWAATLADKGDKKFVIAASIAKTFATEVAERVANMAIKIHGGVGVDIETGVERYLRDALITTIYEGANDIQRLTIIRQMLKDLFGIKLVLT</sequence>
<evidence type="ECO:0000313" key="13">
    <source>
        <dbReference type="Proteomes" id="UP000196694"/>
    </source>
</evidence>
<dbReference type="RefSeq" id="WP_055407803.1">
    <property type="nucleotide sequence ID" value="NZ_CP013011.1"/>
</dbReference>
<dbReference type="SUPFAM" id="SSF47203">
    <property type="entry name" value="Acyl-CoA dehydrogenase C-terminal domain-like"/>
    <property type="match status" value="1"/>
</dbReference>
<dbReference type="InterPro" id="IPR009075">
    <property type="entry name" value="AcylCo_DH/oxidase_C"/>
</dbReference>
<dbReference type="Pfam" id="PF02771">
    <property type="entry name" value="Acyl-CoA_dh_N"/>
    <property type="match status" value="1"/>
</dbReference>
<dbReference type="STRING" id="1273541.Pyrde_0424"/>
<dbReference type="GO" id="GO:0003995">
    <property type="term" value="F:acyl-CoA dehydrogenase activity"/>
    <property type="evidence" value="ECO:0007669"/>
    <property type="project" value="TreeGrafter"/>
</dbReference>
<comment type="similarity">
    <text evidence="2 6">Belongs to the acyl-CoA dehydrogenase family.</text>
</comment>
<dbReference type="OrthoDB" id="275197at2157"/>
<evidence type="ECO:0000256" key="1">
    <source>
        <dbReference type="ARBA" id="ARBA00001974"/>
    </source>
</evidence>
<proteinExistence type="inferred from homology"/>
<dbReference type="InterPro" id="IPR046373">
    <property type="entry name" value="Acyl-CoA_Oxase/DH_mid-dom_sf"/>
</dbReference>
<dbReference type="Gene3D" id="1.20.140.10">
    <property type="entry name" value="Butyryl-CoA Dehydrogenase, subunit A, domain 3"/>
    <property type="match status" value="1"/>
</dbReference>
<dbReference type="InterPro" id="IPR037069">
    <property type="entry name" value="AcylCoA_DH/ox_N_sf"/>
</dbReference>
<evidence type="ECO:0000313" key="10">
    <source>
        <dbReference type="EMBL" id="ALL00474.1"/>
    </source>
</evidence>
<feature type="domain" description="Acyl-CoA dehydrogenase/oxidase N-terminal" evidence="9">
    <location>
        <begin position="16"/>
        <end position="127"/>
    </location>
</feature>
<reference evidence="11 13" key="2">
    <citation type="submission" date="2017-05" db="EMBL/GenBank/DDBJ databases">
        <title>The draft genome of the hyperthermophilic archaeon 'Pyrodictium delaneyi strain Hulk', an iron and nitrate reducer, reveals the capacity for sulfate reduction.</title>
        <authorList>
            <person name="Demey L.M."/>
            <person name="Miller C."/>
            <person name="Manzella M."/>
            <person name="Reguera G."/>
            <person name="Kashefi K."/>
        </authorList>
    </citation>
    <scope>NUCLEOTIDE SEQUENCE [LARGE SCALE GENOMIC DNA]</scope>
    <source>
        <strain evidence="11 13">Hulk</strain>
    </source>
</reference>
<dbReference type="InterPro" id="IPR013786">
    <property type="entry name" value="AcylCoA_DH/ox_N"/>
</dbReference>
<comment type="cofactor">
    <cofactor evidence="1 6">
        <name>FAD</name>
        <dbReference type="ChEBI" id="CHEBI:57692"/>
    </cofactor>
</comment>